<gene>
    <name evidence="4" type="ORF">DCC81_16970</name>
</gene>
<feature type="chain" id="PRO_5015719478" evidence="2">
    <location>
        <begin position="20"/>
        <end position="472"/>
    </location>
</feature>
<dbReference type="GO" id="GO:0005975">
    <property type="term" value="P:carbohydrate metabolic process"/>
    <property type="evidence" value="ECO:0007669"/>
    <property type="project" value="TreeGrafter"/>
</dbReference>
<evidence type="ECO:0000256" key="1">
    <source>
        <dbReference type="ARBA" id="ARBA00022801"/>
    </source>
</evidence>
<feature type="signal peptide" evidence="2">
    <location>
        <begin position="1"/>
        <end position="19"/>
    </location>
</feature>
<dbReference type="Gene3D" id="3.40.50.1110">
    <property type="entry name" value="SGNH hydrolase"/>
    <property type="match status" value="1"/>
</dbReference>
<protein>
    <submittedName>
        <fullName evidence="4">Sialate O-acetylesterase</fullName>
    </submittedName>
</protein>
<evidence type="ECO:0000313" key="4">
    <source>
        <dbReference type="EMBL" id="PUZ25936.1"/>
    </source>
</evidence>
<dbReference type="AlphaFoldDB" id="A0A2T7BI23"/>
<evidence type="ECO:0000256" key="2">
    <source>
        <dbReference type="SAM" id="SignalP"/>
    </source>
</evidence>
<reference evidence="4 5" key="1">
    <citation type="submission" date="2018-04" db="EMBL/GenBank/DDBJ databases">
        <title>Chitinophaga fuyangensis sp. nov., isolated from soil in a chemical factory.</title>
        <authorList>
            <person name="Chen K."/>
        </authorList>
    </citation>
    <scope>NUCLEOTIDE SEQUENCE [LARGE SCALE GENOMIC DNA]</scope>
    <source>
        <strain evidence="4 5">LY-1</strain>
    </source>
</reference>
<proteinExistence type="predicted"/>
<dbReference type="SUPFAM" id="SSF52266">
    <property type="entry name" value="SGNH hydrolase"/>
    <property type="match status" value="1"/>
</dbReference>
<evidence type="ECO:0000313" key="5">
    <source>
        <dbReference type="Proteomes" id="UP000244450"/>
    </source>
</evidence>
<organism evidence="4 5">
    <name type="scientific">Chitinophaga parva</name>
    <dbReference type="NCBI Taxonomy" id="2169414"/>
    <lineage>
        <taxon>Bacteria</taxon>
        <taxon>Pseudomonadati</taxon>
        <taxon>Bacteroidota</taxon>
        <taxon>Chitinophagia</taxon>
        <taxon>Chitinophagales</taxon>
        <taxon>Chitinophagaceae</taxon>
        <taxon>Chitinophaga</taxon>
    </lineage>
</organism>
<feature type="domain" description="Sialate O-acetylesterase" evidence="3">
    <location>
        <begin position="104"/>
        <end position="351"/>
    </location>
</feature>
<dbReference type="PANTHER" id="PTHR22901:SF0">
    <property type="entry name" value="SIALATE O-ACETYLESTERASE"/>
    <property type="match status" value="1"/>
</dbReference>
<sequence>MFKKLLCLLLLASALRASATLRLPAILGSNMVLQQHATVKLKGWCNAGEKIEITTSWDNRTQTVNGTGDATFELPVQTPAAGGPYTITFKGSSTIVLENVLIGEVWVGSGQSNMEMNQNWGHMPQITEEMATAHTHPQLRFFTVARHSSAYPQEDVEGHWVVCDSNNLKSFSAAAYFFGKRLQGALDVPVGLISTNWGGTPAETWTPDSTMKANPDFMESAAKIKPNPWWPGAPARLYNGMIAPLTFLPVAGVIWYQGESNVDRYAGYEKLFTNMITSWRTGWQQPDLPFYFVQIAPFRYGTSNQGMLLREAQAKSTSLPHTGIVITSDIAGDTNDIHPKQKRQVGDRLAGLALTEVYGKRPAGGVYSPLYKSMRVEKDKAIISFDHAEEGLQIKGKTPLNLLVAGEDKIFYPATAKVVGNELEVSAKQVKTPVAVRYDFSNTAVGNIFTKGALPVAPFRTDDWEMEQVAVK</sequence>
<dbReference type="RefSeq" id="WP_108687775.1">
    <property type="nucleotide sequence ID" value="NZ_QCYK01000002.1"/>
</dbReference>
<dbReference type="Proteomes" id="UP000244450">
    <property type="component" value="Unassembled WGS sequence"/>
</dbReference>
<keyword evidence="1" id="KW-0378">Hydrolase</keyword>
<dbReference type="InterPro" id="IPR005181">
    <property type="entry name" value="SASA"/>
</dbReference>
<keyword evidence="2" id="KW-0732">Signal</keyword>
<dbReference type="GO" id="GO:0001681">
    <property type="term" value="F:sialate O-acetylesterase activity"/>
    <property type="evidence" value="ECO:0007669"/>
    <property type="project" value="InterPro"/>
</dbReference>
<name>A0A2T7BI23_9BACT</name>
<dbReference type="Pfam" id="PF03629">
    <property type="entry name" value="SASA"/>
    <property type="match status" value="1"/>
</dbReference>
<dbReference type="EMBL" id="QCYK01000002">
    <property type="protein sequence ID" value="PUZ25936.1"/>
    <property type="molecule type" value="Genomic_DNA"/>
</dbReference>
<dbReference type="OrthoDB" id="9816001at2"/>
<dbReference type="InterPro" id="IPR039329">
    <property type="entry name" value="SIAE"/>
</dbReference>
<evidence type="ECO:0000259" key="3">
    <source>
        <dbReference type="Pfam" id="PF03629"/>
    </source>
</evidence>
<dbReference type="PANTHER" id="PTHR22901">
    <property type="entry name" value="SIALATE O-ACETYLESTERASE"/>
    <property type="match status" value="1"/>
</dbReference>
<comment type="caution">
    <text evidence="4">The sequence shown here is derived from an EMBL/GenBank/DDBJ whole genome shotgun (WGS) entry which is preliminary data.</text>
</comment>
<accession>A0A2T7BI23</accession>
<keyword evidence="5" id="KW-1185">Reference proteome</keyword>
<dbReference type="InterPro" id="IPR036514">
    <property type="entry name" value="SGNH_hydro_sf"/>
</dbReference>